<gene>
    <name evidence="3" type="ORF">KAK11_19480</name>
</gene>
<feature type="domain" description="BD-FAE-like" evidence="2">
    <location>
        <begin position="66"/>
        <end position="209"/>
    </location>
</feature>
<dbReference type="RefSeq" id="WP_210811080.1">
    <property type="nucleotide sequence ID" value="NZ_JAGQDG010000008.1"/>
</dbReference>
<evidence type="ECO:0000259" key="2">
    <source>
        <dbReference type="Pfam" id="PF20434"/>
    </source>
</evidence>
<accession>A0ABS5E275</accession>
<protein>
    <recommendedName>
        <fullName evidence="2">BD-FAE-like domain-containing protein</fullName>
    </recommendedName>
</protein>
<organism evidence="3 4">
    <name type="scientific">Ideonella paludis</name>
    <dbReference type="NCBI Taxonomy" id="1233411"/>
    <lineage>
        <taxon>Bacteria</taxon>
        <taxon>Pseudomonadati</taxon>
        <taxon>Pseudomonadota</taxon>
        <taxon>Betaproteobacteria</taxon>
        <taxon>Burkholderiales</taxon>
        <taxon>Sphaerotilaceae</taxon>
        <taxon>Ideonella</taxon>
    </lineage>
</organism>
<comment type="caution">
    <text evidence="3">The sequence shown here is derived from an EMBL/GenBank/DDBJ whole genome shotgun (WGS) entry which is preliminary data.</text>
</comment>
<dbReference type="EMBL" id="JAGQDG010000008">
    <property type="protein sequence ID" value="MBQ0937517.1"/>
    <property type="molecule type" value="Genomic_DNA"/>
</dbReference>
<dbReference type="InterPro" id="IPR049492">
    <property type="entry name" value="BD-FAE-like_dom"/>
</dbReference>
<reference evidence="3 4" key="1">
    <citation type="submission" date="2021-04" db="EMBL/GenBank/DDBJ databases">
        <title>The genome sequence of type strain Ideonella paludis KCTC 32238.</title>
        <authorList>
            <person name="Liu Y."/>
        </authorList>
    </citation>
    <scope>NUCLEOTIDE SEQUENCE [LARGE SCALE GENOMIC DNA]</scope>
    <source>
        <strain evidence="3 4">KCTC 32238</strain>
    </source>
</reference>
<dbReference type="SUPFAM" id="SSF53474">
    <property type="entry name" value="alpha/beta-Hydrolases"/>
    <property type="match status" value="1"/>
</dbReference>
<dbReference type="InterPro" id="IPR029058">
    <property type="entry name" value="AB_hydrolase_fold"/>
</dbReference>
<dbReference type="Proteomes" id="UP000672097">
    <property type="component" value="Unassembled WGS sequence"/>
</dbReference>
<feature type="chain" id="PRO_5045599763" description="BD-FAE-like domain-containing protein" evidence="1">
    <location>
        <begin position="21"/>
        <end position="314"/>
    </location>
</feature>
<keyword evidence="4" id="KW-1185">Reference proteome</keyword>
<dbReference type="Pfam" id="PF20434">
    <property type="entry name" value="BD-FAE"/>
    <property type="match status" value="1"/>
</dbReference>
<proteinExistence type="predicted"/>
<feature type="signal peptide" evidence="1">
    <location>
        <begin position="1"/>
        <end position="20"/>
    </location>
</feature>
<name>A0ABS5E275_9BURK</name>
<dbReference type="Gene3D" id="3.40.50.1820">
    <property type="entry name" value="alpha/beta hydrolase"/>
    <property type="match status" value="1"/>
</dbReference>
<sequence length="314" mass="34772">MLQSLAGLWMLVAMLSVAQAQGVPPRTQAEMQPYWVASCNCYRNVPWGEAKWFEAPLAREVSQVFDLWLPVNRPAAPMPIVIWAHASGKDHVIVARDSVHKGIVVPALAAGMAVMSVEFRHPVNNSYLGTIYHTDLADATQYIRSMAPELGLDTHNVFLAGRSRGTLGIWTGLQDDRADPNGDLVRRQSTRVNAIFAIEGQTTYKSTENALYLYENERAAYLKRNPENPLYGSAVGSATADDPAVMMRYPSAFFRRLVTRSELKAHHADYGLTLCQRYAELGIGDRCTATDLVPATALFTGVIPFFQSWLTPAR</sequence>
<evidence type="ECO:0000313" key="4">
    <source>
        <dbReference type="Proteomes" id="UP000672097"/>
    </source>
</evidence>
<evidence type="ECO:0000313" key="3">
    <source>
        <dbReference type="EMBL" id="MBQ0937517.1"/>
    </source>
</evidence>
<evidence type="ECO:0000256" key="1">
    <source>
        <dbReference type="SAM" id="SignalP"/>
    </source>
</evidence>
<keyword evidence="1" id="KW-0732">Signal</keyword>